<evidence type="ECO:0000313" key="3">
    <source>
        <dbReference type="Proteomes" id="UP001054945"/>
    </source>
</evidence>
<gene>
    <name evidence="2" type="ORF">CEXT_324741</name>
</gene>
<organism evidence="2 3">
    <name type="scientific">Caerostris extrusa</name>
    <name type="common">Bark spider</name>
    <name type="synonym">Caerostris bankana</name>
    <dbReference type="NCBI Taxonomy" id="172846"/>
    <lineage>
        <taxon>Eukaryota</taxon>
        <taxon>Metazoa</taxon>
        <taxon>Ecdysozoa</taxon>
        <taxon>Arthropoda</taxon>
        <taxon>Chelicerata</taxon>
        <taxon>Arachnida</taxon>
        <taxon>Araneae</taxon>
        <taxon>Araneomorphae</taxon>
        <taxon>Entelegynae</taxon>
        <taxon>Araneoidea</taxon>
        <taxon>Araneidae</taxon>
        <taxon>Caerostris</taxon>
    </lineage>
</organism>
<evidence type="ECO:0000313" key="2">
    <source>
        <dbReference type="EMBL" id="GIY82060.1"/>
    </source>
</evidence>
<dbReference type="AlphaFoldDB" id="A0AAV4WGU3"/>
<proteinExistence type="predicted"/>
<feature type="chain" id="PRO_5043764060" evidence="1">
    <location>
        <begin position="30"/>
        <end position="87"/>
    </location>
</feature>
<evidence type="ECO:0000256" key="1">
    <source>
        <dbReference type="SAM" id="SignalP"/>
    </source>
</evidence>
<comment type="caution">
    <text evidence="2">The sequence shown here is derived from an EMBL/GenBank/DDBJ whole genome shotgun (WGS) entry which is preliminary data.</text>
</comment>
<name>A0AAV4WGU3_CAEEX</name>
<protein>
    <submittedName>
        <fullName evidence="2">Uncharacterized protein</fullName>
    </submittedName>
</protein>
<reference evidence="2 3" key="1">
    <citation type="submission" date="2021-06" db="EMBL/GenBank/DDBJ databases">
        <title>Caerostris extrusa draft genome.</title>
        <authorList>
            <person name="Kono N."/>
            <person name="Arakawa K."/>
        </authorList>
    </citation>
    <scope>NUCLEOTIDE SEQUENCE [LARGE SCALE GENOMIC DNA]</scope>
</reference>
<dbReference type="EMBL" id="BPLR01016206">
    <property type="protein sequence ID" value="GIY82060.1"/>
    <property type="molecule type" value="Genomic_DNA"/>
</dbReference>
<accession>A0AAV4WGU3</accession>
<feature type="signal peptide" evidence="1">
    <location>
        <begin position="1"/>
        <end position="29"/>
    </location>
</feature>
<keyword evidence="1" id="KW-0732">Signal</keyword>
<dbReference type="Proteomes" id="UP001054945">
    <property type="component" value="Unassembled WGS sequence"/>
</dbReference>
<sequence>MPGNFSSSPLLKAALTMALIALYSAVLRGGEPNPLRYLPPNSSFATMQMGKISFSLLNYQDFNDDSKVSVYPQPCFVCVCGYVAGRG</sequence>
<keyword evidence="3" id="KW-1185">Reference proteome</keyword>